<sequence>MRFFGFCSILVFLSFSVFGQNDVLIKKAKYKMQPSISGNLTMPFFLGDNLLANDYDMRPGVGLNFQIGIVNRLGIGLFMSSVTGQVGETRLLGNFFDRARWNSGGIYLPYAIPIGDKIIIEPAVGFAGAVMTNFDGNNKFRLNYHRFFFNANFKYAINQFESNDRLLLVLGSDISRIYGPRIQINAQDQRYVQHAAMLNLNIGLVYEIF</sequence>
<reference evidence="1 2" key="1">
    <citation type="submission" date="2018-03" db="EMBL/GenBank/DDBJ databases">
        <title>Genomic Encyclopedia of Archaeal and Bacterial Type Strains, Phase II (KMG-II): from individual species to whole genera.</title>
        <authorList>
            <person name="Goeker M."/>
        </authorList>
    </citation>
    <scope>NUCLEOTIDE SEQUENCE [LARGE SCALE GENOMIC DNA]</scope>
    <source>
        <strain evidence="1 2">DSM 27929</strain>
    </source>
</reference>
<name>A0A2T0WFE7_9BACT</name>
<accession>A0A2T0WFE7</accession>
<evidence type="ECO:0000313" key="2">
    <source>
        <dbReference type="Proteomes" id="UP000238157"/>
    </source>
</evidence>
<dbReference type="EMBL" id="PVTR01000013">
    <property type="protein sequence ID" value="PRY85254.1"/>
    <property type="molecule type" value="Genomic_DNA"/>
</dbReference>
<gene>
    <name evidence="1" type="ORF">CLW00_1131</name>
</gene>
<organism evidence="1 2">
    <name type="scientific">Mongoliibacter ruber</name>
    <dbReference type="NCBI Taxonomy" id="1750599"/>
    <lineage>
        <taxon>Bacteria</taxon>
        <taxon>Pseudomonadati</taxon>
        <taxon>Bacteroidota</taxon>
        <taxon>Cytophagia</taxon>
        <taxon>Cytophagales</taxon>
        <taxon>Cyclobacteriaceae</taxon>
        <taxon>Mongoliibacter</taxon>
    </lineage>
</organism>
<keyword evidence="2" id="KW-1185">Reference proteome</keyword>
<dbReference type="AlphaFoldDB" id="A0A2T0WFE7"/>
<dbReference type="Proteomes" id="UP000238157">
    <property type="component" value="Unassembled WGS sequence"/>
</dbReference>
<evidence type="ECO:0008006" key="3">
    <source>
        <dbReference type="Google" id="ProtNLM"/>
    </source>
</evidence>
<comment type="caution">
    <text evidence="1">The sequence shown here is derived from an EMBL/GenBank/DDBJ whole genome shotgun (WGS) entry which is preliminary data.</text>
</comment>
<protein>
    <recommendedName>
        <fullName evidence="3">Outer membrane protein with beta-barrel domain</fullName>
    </recommendedName>
</protein>
<proteinExistence type="predicted"/>
<evidence type="ECO:0000313" key="1">
    <source>
        <dbReference type="EMBL" id="PRY85254.1"/>
    </source>
</evidence>